<dbReference type="InterPro" id="IPR000479">
    <property type="entry name" value="CIMR_rpt"/>
</dbReference>
<keyword evidence="12" id="KW-0675">Receptor</keyword>
<evidence type="ECO:0000256" key="6">
    <source>
        <dbReference type="ARBA" id="ARBA00023136"/>
    </source>
</evidence>
<dbReference type="SMART" id="SM01404">
    <property type="entry name" value="CIMR"/>
    <property type="match status" value="5"/>
</dbReference>
<dbReference type="InterPro" id="IPR009011">
    <property type="entry name" value="Man6P_isomerase_rcpt-bd_dom_sf"/>
</dbReference>
<feature type="domain" description="MRH" evidence="10">
    <location>
        <begin position="561"/>
        <end position="705"/>
    </location>
</feature>
<evidence type="ECO:0000313" key="12">
    <source>
        <dbReference type="RefSeq" id="XP_065671527.1"/>
    </source>
</evidence>
<dbReference type="GeneID" id="101241409"/>
<keyword evidence="2" id="KW-0813">Transport</keyword>
<proteinExistence type="predicted"/>
<feature type="signal peptide" evidence="9">
    <location>
        <begin position="1"/>
        <end position="19"/>
    </location>
</feature>
<evidence type="ECO:0000256" key="1">
    <source>
        <dbReference type="ARBA" id="ARBA00004308"/>
    </source>
</evidence>
<dbReference type="InterPro" id="IPR044865">
    <property type="entry name" value="MRH_dom"/>
</dbReference>
<dbReference type="PANTHER" id="PTHR15071">
    <property type="entry name" value="MANNOSE-6-PHOSPHATE RECEPTOR FAMILY MEMBER"/>
    <property type="match status" value="1"/>
</dbReference>
<evidence type="ECO:0000259" key="10">
    <source>
        <dbReference type="PROSITE" id="PS51914"/>
    </source>
</evidence>
<accession>A0ABM4DB02</accession>
<feature type="transmembrane region" description="Helical" evidence="8">
    <location>
        <begin position="950"/>
        <end position="972"/>
    </location>
</feature>
<evidence type="ECO:0000256" key="5">
    <source>
        <dbReference type="ARBA" id="ARBA00022989"/>
    </source>
</evidence>
<feature type="domain" description="MRH" evidence="10">
    <location>
        <begin position="292"/>
        <end position="425"/>
    </location>
</feature>
<gene>
    <name evidence="12" type="primary">LOC101241409</name>
</gene>
<evidence type="ECO:0000313" key="11">
    <source>
        <dbReference type="Proteomes" id="UP001652625"/>
    </source>
</evidence>
<evidence type="ECO:0000256" key="3">
    <source>
        <dbReference type="ARBA" id="ARBA00022692"/>
    </source>
</evidence>
<sequence>MNKTYIAFFNVILFPICWCCNVTIGGSVVSISKRVWKAADYTNNSNIKIYSLFFCNFTNNGASLSTLIQETVGNLNYPKSYGVQSSVDISNSEMIIKNGEKCPLNESISLSARVKLVCGKYLGDLEFVKESNCVAYFEFSSNELCGKHVYKNQIPCYLINKYGYKIDMLLLQNSSGPHLAFNSENEQLVFNVCADLQNTDCPVGASACYNKSNVGSISESTMLKLNDEENIELFYKNELNNCSTTIIFICPYTADSISYGPEFTKEIYEKCSFKIRWYTEFACSLKYQIVKNSCVLKTREFTFDLSPLNKSPWIIEQKGKDNYTISLSVCQPKVQCNGLVSVCQDNGIIQKVLGKTQTSLRYVDKKLYYIFKDGEKCKSWINRTTFIVLICDLSASDLGVGKPVFQYEDNCTYFIEWYTLFACPISRNVSSECRAINKDQVYDLTPLKKPLNISNVDGDIFQISVCGLLNICEESSICNLNKNRSLGKFSSDLQILSNNSLLLNYAGGEKCNNLTHSTKILFICSPGNFLSTPNLSSVDHCHHLVTWETAYACPLIQKNGNQCSINDSRLGIDIDLSYLKPLNGDFFNITNDNFTFQMKICSGSKTTSCNENGNLNTSVTGCYISNTLNTTVVSSYQGSELLNYFAGMLDITYSTGQKCSNGDNYIMKISFICNLNISTGNPVFEQEVEHCFYHFTWITKFACIPLVQCTAFSDDGKAFELSILQKMDFYEVKNDTSSNQTGKFMLNICKGVIGTKCSPLSGACYESDEMTMNLGFLKNRPQLLPSGDVEIVYENGDFCDSKNQSSTQAYQSSTQANQSSTVIKIVCNKSAEKPIIKLVSIKNCKYEFRFETTATCQNNNLIPSPTATSITTNISVNALTAVTTSATDTTPTMFTTSTTVTIPTTDTTSTTVTIPTTNTTSTTVITSTTTTTTTTASVTEKLATSRTGKIPSILAVTIVVAILFIGCCWILYSPEKREMLTNTINSIMGRKTRVVSRYKYTKLSAITSDDDSDEINEVFSIKNESSDEEMLPL</sequence>
<evidence type="ECO:0000256" key="2">
    <source>
        <dbReference type="ARBA" id="ARBA00022448"/>
    </source>
</evidence>
<keyword evidence="3 8" id="KW-0812">Transmembrane</keyword>
<keyword evidence="4 9" id="KW-0732">Signal</keyword>
<evidence type="ECO:0000256" key="9">
    <source>
        <dbReference type="SAM" id="SignalP"/>
    </source>
</evidence>
<evidence type="ECO:0000256" key="8">
    <source>
        <dbReference type="SAM" id="Phobius"/>
    </source>
</evidence>
<name>A0ABM4DB02_HYDVU</name>
<protein>
    <submittedName>
        <fullName evidence="12">Cation-independent mannose-6-phosphate receptor isoform X2</fullName>
    </submittedName>
</protein>
<dbReference type="RefSeq" id="XP_065671527.1">
    <property type="nucleotide sequence ID" value="XM_065815455.1"/>
</dbReference>
<reference evidence="12" key="1">
    <citation type="submission" date="2025-08" db="UniProtKB">
        <authorList>
            <consortium name="RefSeq"/>
        </authorList>
    </citation>
    <scope>IDENTIFICATION</scope>
</reference>
<keyword evidence="5 8" id="KW-1133">Transmembrane helix</keyword>
<dbReference type="PROSITE" id="PS51914">
    <property type="entry name" value="MRH"/>
    <property type="match status" value="6"/>
</dbReference>
<dbReference type="Gene3D" id="2.70.130.10">
    <property type="entry name" value="Mannose-6-phosphate receptor binding domain"/>
    <property type="match status" value="6"/>
</dbReference>
<feature type="chain" id="PRO_5047395795" evidence="9">
    <location>
        <begin position="20"/>
        <end position="1033"/>
    </location>
</feature>
<dbReference type="PANTHER" id="PTHR15071:SF0">
    <property type="entry name" value="MANNOSE 6-PHOSPHATE RECEPTOR-LIKE PROTEIN 1"/>
    <property type="match status" value="1"/>
</dbReference>
<dbReference type="SUPFAM" id="SSF50911">
    <property type="entry name" value="Mannose 6-phosphate receptor domain"/>
    <property type="match status" value="6"/>
</dbReference>
<organism evidence="11 12">
    <name type="scientific">Hydra vulgaris</name>
    <name type="common">Hydra</name>
    <name type="synonym">Hydra attenuata</name>
    <dbReference type="NCBI Taxonomy" id="6087"/>
    <lineage>
        <taxon>Eukaryota</taxon>
        <taxon>Metazoa</taxon>
        <taxon>Cnidaria</taxon>
        <taxon>Hydrozoa</taxon>
        <taxon>Hydroidolina</taxon>
        <taxon>Anthoathecata</taxon>
        <taxon>Aplanulata</taxon>
        <taxon>Hydridae</taxon>
        <taxon>Hydra</taxon>
    </lineage>
</organism>
<keyword evidence="11" id="KW-1185">Reference proteome</keyword>
<feature type="domain" description="MRH" evidence="10">
    <location>
        <begin position="431"/>
        <end position="555"/>
    </location>
</feature>
<dbReference type="Pfam" id="PF00878">
    <property type="entry name" value="CIMR"/>
    <property type="match status" value="4"/>
</dbReference>
<feature type="domain" description="MRH" evidence="10">
    <location>
        <begin position="154"/>
        <end position="285"/>
    </location>
</feature>
<dbReference type="Proteomes" id="UP001652625">
    <property type="component" value="Chromosome 13"/>
</dbReference>
<keyword evidence="7" id="KW-1015">Disulfide bond</keyword>
<keyword evidence="6 8" id="KW-0472">Membrane</keyword>
<feature type="domain" description="MRH" evidence="10">
    <location>
        <begin position="707"/>
        <end position="858"/>
    </location>
</feature>
<evidence type="ECO:0000256" key="4">
    <source>
        <dbReference type="ARBA" id="ARBA00022729"/>
    </source>
</evidence>
<comment type="subcellular location">
    <subcellularLocation>
        <location evidence="1">Endomembrane system</location>
    </subcellularLocation>
</comment>
<evidence type="ECO:0000256" key="7">
    <source>
        <dbReference type="ARBA" id="ARBA00023157"/>
    </source>
</evidence>
<feature type="domain" description="MRH" evidence="10">
    <location>
        <begin position="18"/>
        <end position="147"/>
    </location>
</feature>